<evidence type="ECO:0000259" key="1">
    <source>
        <dbReference type="Pfam" id="PF00044"/>
    </source>
</evidence>
<reference evidence="2 3" key="1">
    <citation type="submission" date="2021-03" db="EMBL/GenBank/DDBJ databases">
        <title>Sequencing the genomes of 1000 actinobacteria strains.</title>
        <authorList>
            <person name="Klenk H.-P."/>
        </authorList>
    </citation>
    <scope>NUCLEOTIDE SEQUENCE [LARGE SCALE GENOMIC DNA]</scope>
    <source>
        <strain evidence="2 3">DSM 45510</strain>
    </source>
</reference>
<accession>A0ABS4PYQ2</accession>
<feature type="domain" description="Glyceraldehyde 3-phosphate dehydrogenase NAD(P) binding" evidence="1">
    <location>
        <begin position="6"/>
        <end position="37"/>
    </location>
</feature>
<organism evidence="2 3">
    <name type="scientific">Amycolatopsis magusensis</name>
    <dbReference type="NCBI Taxonomy" id="882444"/>
    <lineage>
        <taxon>Bacteria</taxon>
        <taxon>Bacillati</taxon>
        <taxon>Actinomycetota</taxon>
        <taxon>Actinomycetes</taxon>
        <taxon>Pseudonocardiales</taxon>
        <taxon>Pseudonocardiaceae</taxon>
        <taxon>Amycolatopsis</taxon>
    </lineage>
</organism>
<comment type="caution">
    <text evidence="2">The sequence shown here is derived from an EMBL/GenBank/DDBJ whole genome shotgun (WGS) entry which is preliminary data.</text>
</comment>
<keyword evidence="3" id="KW-1185">Reference proteome</keyword>
<proteinExistence type="predicted"/>
<evidence type="ECO:0000313" key="3">
    <source>
        <dbReference type="Proteomes" id="UP000741013"/>
    </source>
</evidence>
<evidence type="ECO:0000313" key="2">
    <source>
        <dbReference type="EMBL" id="MBP2183686.1"/>
    </source>
</evidence>
<dbReference type="Pfam" id="PF00044">
    <property type="entry name" value="Gp_dh_N"/>
    <property type="match status" value="1"/>
</dbReference>
<name>A0ABS4PYQ2_9PSEU</name>
<sequence>MLAQPERRIDVVGVNDLTSAETLAHLLEYDSTYGSSPPPWK</sequence>
<dbReference type="InterPro" id="IPR036291">
    <property type="entry name" value="NAD(P)-bd_dom_sf"/>
</dbReference>
<dbReference type="SUPFAM" id="SSF51735">
    <property type="entry name" value="NAD(P)-binding Rossmann-fold domains"/>
    <property type="match status" value="1"/>
</dbReference>
<dbReference type="Proteomes" id="UP000741013">
    <property type="component" value="Unassembled WGS sequence"/>
</dbReference>
<dbReference type="InterPro" id="IPR020828">
    <property type="entry name" value="GlycerAld_3-P_DH_NAD(P)-bd"/>
</dbReference>
<protein>
    <submittedName>
        <fullName evidence="2">Glyceraldehyde-3-phosphate dehydrogenase/erythrose-4-phosphate dehydrogenase</fullName>
    </submittedName>
</protein>
<dbReference type="EMBL" id="JAGGMS010000001">
    <property type="protein sequence ID" value="MBP2183686.1"/>
    <property type="molecule type" value="Genomic_DNA"/>
</dbReference>
<gene>
    <name evidence="2" type="ORF">JOM49_005212</name>
</gene>
<dbReference type="Gene3D" id="3.40.50.720">
    <property type="entry name" value="NAD(P)-binding Rossmann-like Domain"/>
    <property type="match status" value="1"/>
</dbReference>